<dbReference type="InterPro" id="IPR001763">
    <property type="entry name" value="Rhodanese-like_dom"/>
</dbReference>
<evidence type="ECO:0000313" key="3">
    <source>
        <dbReference type="Proteomes" id="UP000321157"/>
    </source>
</evidence>
<protein>
    <recommendedName>
        <fullName evidence="1">Rhodanese domain-containing protein</fullName>
    </recommendedName>
</protein>
<organism evidence="2 3">
    <name type="scientific">Aneurinibacillus danicus</name>
    <dbReference type="NCBI Taxonomy" id="267746"/>
    <lineage>
        <taxon>Bacteria</taxon>
        <taxon>Bacillati</taxon>
        <taxon>Bacillota</taxon>
        <taxon>Bacilli</taxon>
        <taxon>Bacillales</taxon>
        <taxon>Paenibacillaceae</taxon>
        <taxon>Aneurinibacillus group</taxon>
        <taxon>Aneurinibacillus</taxon>
    </lineage>
</organism>
<proteinExistence type="predicted"/>
<dbReference type="Gene3D" id="3.40.250.10">
    <property type="entry name" value="Rhodanese-like domain"/>
    <property type="match status" value="1"/>
</dbReference>
<feature type="domain" description="Rhodanese" evidence="1">
    <location>
        <begin position="3"/>
        <end position="70"/>
    </location>
</feature>
<evidence type="ECO:0000313" key="2">
    <source>
        <dbReference type="EMBL" id="GEN33138.1"/>
    </source>
</evidence>
<dbReference type="InterPro" id="IPR050229">
    <property type="entry name" value="GlpE_sulfurtransferase"/>
</dbReference>
<dbReference type="CDD" id="cd00158">
    <property type="entry name" value="RHOD"/>
    <property type="match status" value="1"/>
</dbReference>
<dbReference type="PROSITE" id="PS50206">
    <property type="entry name" value="RHODANESE_3"/>
    <property type="match status" value="1"/>
</dbReference>
<dbReference type="EMBL" id="BJXX01000024">
    <property type="protein sequence ID" value="GEN33138.1"/>
    <property type="molecule type" value="Genomic_DNA"/>
</dbReference>
<name>A0A511V5E7_9BACL</name>
<sequence>MLGHIPGAISVPLSEFERHLVELQREQTYYVICRTGNRSNAACLYMQVKGFTDVYNVIPGMSEWDGDIEE</sequence>
<accession>A0A511V5E7</accession>
<comment type="caution">
    <text evidence="2">The sequence shown here is derived from an EMBL/GenBank/DDBJ whole genome shotgun (WGS) entry which is preliminary data.</text>
</comment>
<dbReference type="AlphaFoldDB" id="A0A511V5E7"/>
<keyword evidence="3" id="KW-1185">Reference proteome</keyword>
<dbReference type="Proteomes" id="UP000321157">
    <property type="component" value="Unassembled WGS sequence"/>
</dbReference>
<dbReference type="Pfam" id="PF00581">
    <property type="entry name" value="Rhodanese"/>
    <property type="match status" value="1"/>
</dbReference>
<dbReference type="InterPro" id="IPR036873">
    <property type="entry name" value="Rhodanese-like_dom_sf"/>
</dbReference>
<reference evidence="2 3" key="1">
    <citation type="submission" date="2019-07" db="EMBL/GenBank/DDBJ databases">
        <title>Whole genome shotgun sequence of Aneurinibacillus danicus NBRC 102444.</title>
        <authorList>
            <person name="Hosoyama A."/>
            <person name="Uohara A."/>
            <person name="Ohji S."/>
            <person name="Ichikawa N."/>
        </authorList>
    </citation>
    <scope>NUCLEOTIDE SEQUENCE [LARGE SCALE GENOMIC DNA]</scope>
    <source>
        <strain evidence="2 3">NBRC 102444</strain>
    </source>
</reference>
<evidence type="ECO:0000259" key="1">
    <source>
        <dbReference type="PROSITE" id="PS50206"/>
    </source>
</evidence>
<dbReference type="PANTHER" id="PTHR43031:SF17">
    <property type="entry name" value="SULFURTRANSFERASE YTWF-RELATED"/>
    <property type="match status" value="1"/>
</dbReference>
<gene>
    <name evidence="2" type="ORF">ADA01nite_05980</name>
</gene>
<dbReference type="PANTHER" id="PTHR43031">
    <property type="entry name" value="FAD-DEPENDENT OXIDOREDUCTASE"/>
    <property type="match status" value="1"/>
</dbReference>
<dbReference type="SUPFAM" id="SSF52821">
    <property type="entry name" value="Rhodanese/Cell cycle control phosphatase"/>
    <property type="match status" value="1"/>
</dbReference>